<sequence length="233" mass="26137">MTTPHPGAWVEAWLSAPRFSVYLAAALGDRQRSLDLYEWNTQISSAVLHDLAHLEVGIRNAYDAALTQHAHFTSHWTTNPHQVFAPVYRTKRVYDPSAGRRVPRRVDVNQKPRQTLERAIGEAGGTNAPPGKIVAQLMFGFWRYLSSAAHEVSLWRPYLHHAFAAGTSRPDVDVRMGDLHELRNRVAHHEPLLTWDLVKTQQQLAELADLISPELAQHIAASSKVTELLAAKP</sequence>
<name>A0ABV6QNF8_9ACTN</name>
<evidence type="ECO:0000313" key="2">
    <source>
        <dbReference type="Proteomes" id="UP001589890"/>
    </source>
</evidence>
<reference evidence="1 2" key="1">
    <citation type="submission" date="2024-09" db="EMBL/GenBank/DDBJ databases">
        <authorList>
            <person name="Sun Q."/>
            <person name="Mori K."/>
        </authorList>
    </citation>
    <scope>NUCLEOTIDE SEQUENCE [LARGE SCALE GENOMIC DNA]</scope>
    <source>
        <strain evidence="1 2">CGMCC 1.15906</strain>
    </source>
</reference>
<keyword evidence="2" id="KW-1185">Reference proteome</keyword>
<protein>
    <recommendedName>
        <fullName evidence="3">Abi-like protein</fullName>
    </recommendedName>
</protein>
<dbReference type="RefSeq" id="WP_380049141.1">
    <property type="nucleotide sequence ID" value="NZ_JBHLTC010000021.1"/>
</dbReference>
<accession>A0ABV6QNF8</accession>
<organism evidence="1 2">
    <name type="scientific">Kribbella deserti</name>
    <dbReference type="NCBI Taxonomy" id="1926257"/>
    <lineage>
        <taxon>Bacteria</taxon>
        <taxon>Bacillati</taxon>
        <taxon>Actinomycetota</taxon>
        <taxon>Actinomycetes</taxon>
        <taxon>Propionibacteriales</taxon>
        <taxon>Kribbellaceae</taxon>
        <taxon>Kribbella</taxon>
    </lineage>
</organism>
<dbReference type="EMBL" id="JBHLTC010000021">
    <property type="protein sequence ID" value="MFC0626065.1"/>
    <property type="molecule type" value="Genomic_DNA"/>
</dbReference>
<gene>
    <name evidence="1" type="ORF">ACFFGN_18440</name>
</gene>
<evidence type="ECO:0000313" key="1">
    <source>
        <dbReference type="EMBL" id="MFC0626065.1"/>
    </source>
</evidence>
<comment type="caution">
    <text evidence="1">The sequence shown here is derived from an EMBL/GenBank/DDBJ whole genome shotgun (WGS) entry which is preliminary data.</text>
</comment>
<dbReference type="Proteomes" id="UP001589890">
    <property type="component" value="Unassembled WGS sequence"/>
</dbReference>
<proteinExistence type="predicted"/>
<evidence type="ECO:0008006" key="3">
    <source>
        <dbReference type="Google" id="ProtNLM"/>
    </source>
</evidence>